<feature type="transmembrane region" description="Helical" evidence="5">
    <location>
        <begin position="40"/>
        <end position="62"/>
    </location>
</feature>
<dbReference type="STRING" id="1442369.A0A0D2I5K1"/>
<evidence type="ECO:0000256" key="2">
    <source>
        <dbReference type="ARBA" id="ARBA00022692"/>
    </source>
</evidence>
<dbReference type="VEuPathDB" id="FungiDB:Z518_10125"/>
<dbReference type="PANTHER" id="PTHR28165">
    <property type="entry name" value="NON-CLASSICAL EXPORT PROTEIN 2-RELATED"/>
    <property type="match status" value="1"/>
</dbReference>
<feature type="domain" description="MARVEL" evidence="6">
    <location>
        <begin position="6"/>
        <end position="145"/>
    </location>
</feature>
<evidence type="ECO:0000256" key="3">
    <source>
        <dbReference type="ARBA" id="ARBA00022989"/>
    </source>
</evidence>
<gene>
    <name evidence="7" type="ORF">Z518_10125</name>
</gene>
<feature type="transmembrane region" description="Helical" evidence="5">
    <location>
        <begin position="130"/>
        <end position="150"/>
    </location>
</feature>
<dbReference type="Proteomes" id="UP000053617">
    <property type="component" value="Unassembled WGS sequence"/>
</dbReference>
<evidence type="ECO:0000256" key="1">
    <source>
        <dbReference type="ARBA" id="ARBA00004141"/>
    </source>
</evidence>
<keyword evidence="8" id="KW-1185">Reference proteome</keyword>
<dbReference type="GO" id="GO:0005886">
    <property type="term" value="C:plasma membrane"/>
    <property type="evidence" value="ECO:0007669"/>
    <property type="project" value="TreeGrafter"/>
</dbReference>
<feature type="transmembrane region" description="Helical" evidence="5">
    <location>
        <begin position="74"/>
        <end position="93"/>
    </location>
</feature>
<dbReference type="HOGENOM" id="CLU_098356_0_0_1"/>
<dbReference type="RefSeq" id="XP_013268195.1">
    <property type="nucleotide sequence ID" value="XM_013412741.1"/>
</dbReference>
<dbReference type="AlphaFoldDB" id="A0A0D2I5K1"/>
<dbReference type="GO" id="GO:0032126">
    <property type="term" value="C:eisosome"/>
    <property type="evidence" value="ECO:0007669"/>
    <property type="project" value="TreeGrafter"/>
</dbReference>
<accession>A0A0D2I5K1</accession>
<dbReference type="GO" id="GO:0072659">
    <property type="term" value="P:protein localization to plasma membrane"/>
    <property type="evidence" value="ECO:0007669"/>
    <property type="project" value="TreeGrafter"/>
</dbReference>
<dbReference type="InterPro" id="IPR052649">
    <property type="entry name" value="NCE102-like"/>
</dbReference>
<dbReference type="Pfam" id="PF01284">
    <property type="entry name" value="MARVEL"/>
    <property type="match status" value="1"/>
</dbReference>
<evidence type="ECO:0000259" key="6">
    <source>
        <dbReference type="Pfam" id="PF01284"/>
    </source>
</evidence>
<dbReference type="OrthoDB" id="5423111at2759"/>
<dbReference type="EMBL" id="KN847482">
    <property type="protein sequence ID" value="KIX01059.1"/>
    <property type="molecule type" value="Genomic_DNA"/>
</dbReference>
<evidence type="ECO:0000313" key="7">
    <source>
        <dbReference type="EMBL" id="KIX01059.1"/>
    </source>
</evidence>
<keyword evidence="3 5" id="KW-1133">Transmembrane helix</keyword>
<organism evidence="7 8">
    <name type="scientific">Rhinocladiella mackenziei CBS 650.93</name>
    <dbReference type="NCBI Taxonomy" id="1442369"/>
    <lineage>
        <taxon>Eukaryota</taxon>
        <taxon>Fungi</taxon>
        <taxon>Dikarya</taxon>
        <taxon>Ascomycota</taxon>
        <taxon>Pezizomycotina</taxon>
        <taxon>Eurotiomycetes</taxon>
        <taxon>Chaetothyriomycetidae</taxon>
        <taxon>Chaetothyriales</taxon>
        <taxon>Herpotrichiellaceae</taxon>
        <taxon>Rhinocladiella</taxon>
    </lineage>
</organism>
<feature type="transmembrane region" description="Helical" evidence="5">
    <location>
        <begin position="12"/>
        <end position="34"/>
    </location>
</feature>
<dbReference type="GO" id="GO:0070941">
    <property type="term" value="P:eisosome assembly"/>
    <property type="evidence" value="ECO:0007669"/>
    <property type="project" value="TreeGrafter"/>
</dbReference>
<evidence type="ECO:0000256" key="4">
    <source>
        <dbReference type="ARBA" id="ARBA00023136"/>
    </source>
</evidence>
<dbReference type="InterPro" id="IPR008253">
    <property type="entry name" value="Marvel"/>
</dbReference>
<reference evidence="7 8" key="1">
    <citation type="submission" date="2015-01" db="EMBL/GenBank/DDBJ databases">
        <title>The Genome Sequence of Rhinocladiella mackenzie CBS 650.93.</title>
        <authorList>
            <consortium name="The Broad Institute Genomics Platform"/>
            <person name="Cuomo C."/>
            <person name="de Hoog S."/>
            <person name="Gorbushina A."/>
            <person name="Stielow B."/>
            <person name="Teixiera M."/>
            <person name="Abouelleil A."/>
            <person name="Chapman S.B."/>
            <person name="Priest M."/>
            <person name="Young S.K."/>
            <person name="Wortman J."/>
            <person name="Nusbaum C."/>
            <person name="Birren B."/>
        </authorList>
    </citation>
    <scope>NUCLEOTIDE SEQUENCE [LARGE SCALE GENOMIC DNA]</scope>
    <source>
        <strain evidence="7 8">CBS 650.93</strain>
    </source>
</reference>
<protein>
    <recommendedName>
        <fullName evidence="6">MARVEL domain-containing protein</fullName>
    </recommendedName>
</protein>
<sequence length="172" mass="18603">MVSRKVNLILRGLEFIFTLIVMALVGNIIATAFAGNPASINFDMFVVTFGMLSLFYLIAVAFNDSFAGHPIIPIALDLLNTIFYFCAAVNMAAQLGVHSCDNDTYTHSNEITNGSDDTEGRCREAQASTAFLWFAWACWTVSLFFTIVGARSSGANLRGGIGRRGAPAMSQV</sequence>
<evidence type="ECO:0000256" key="5">
    <source>
        <dbReference type="SAM" id="Phobius"/>
    </source>
</evidence>
<name>A0A0D2I5K1_9EURO</name>
<dbReference type="PANTHER" id="PTHR28165:SF1">
    <property type="entry name" value="NON-CLASSICAL EXPORT PROTEIN 2-RELATED"/>
    <property type="match status" value="1"/>
</dbReference>
<dbReference type="GeneID" id="25298196"/>
<comment type="subcellular location">
    <subcellularLocation>
        <location evidence="1">Membrane</location>
        <topology evidence="1">Multi-pass membrane protein</topology>
    </subcellularLocation>
</comment>
<proteinExistence type="predicted"/>
<evidence type="ECO:0000313" key="8">
    <source>
        <dbReference type="Proteomes" id="UP000053617"/>
    </source>
</evidence>
<keyword evidence="4 5" id="KW-0472">Membrane</keyword>
<keyword evidence="2 5" id="KW-0812">Transmembrane</keyword>